<evidence type="ECO:0000313" key="2">
    <source>
        <dbReference type="EMBL" id="KAK5170312.1"/>
    </source>
</evidence>
<dbReference type="GeneID" id="89926243"/>
<dbReference type="EMBL" id="JAVRRT010000007">
    <property type="protein sequence ID" value="KAK5170312.1"/>
    <property type="molecule type" value="Genomic_DNA"/>
</dbReference>
<gene>
    <name evidence="2" type="ORF">LTR77_004899</name>
</gene>
<proteinExistence type="predicted"/>
<name>A0AAV9PDJ3_9PEZI</name>
<sequence length="198" mass="20911">MRASGMLLFAFVALASTTGIPKLAKYDDLPGMIGASQLNPVGTYLGLTYRSFNVYKFGLKGVAVSGFKPESADQAAGNSITANVITGSPAIYPAAPYKSFDLKSLYFGCNVNTATSAAGLPEQCTIAFTSYLPGSNVAFQTINQQFDPTNAVLSDLTKAVFPASWSKIGRVSLAIVQSTSTTPLAAFIIDNVEYNLYT</sequence>
<feature type="signal peptide" evidence="1">
    <location>
        <begin position="1"/>
        <end position="19"/>
    </location>
</feature>
<evidence type="ECO:0000313" key="3">
    <source>
        <dbReference type="Proteomes" id="UP001337655"/>
    </source>
</evidence>
<feature type="chain" id="PRO_5043900322" evidence="1">
    <location>
        <begin position="20"/>
        <end position="198"/>
    </location>
</feature>
<protein>
    <submittedName>
        <fullName evidence="2">Uncharacterized protein</fullName>
    </submittedName>
</protein>
<dbReference type="AlphaFoldDB" id="A0AAV9PDJ3"/>
<organism evidence="2 3">
    <name type="scientific">Saxophila tyrrhenica</name>
    <dbReference type="NCBI Taxonomy" id="1690608"/>
    <lineage>
        <taxon>Eukaryota</taxon>
        <taxon>Fungi</taxon>
        <taxon>Dikarya</taxon>
        <taxon>Ascomycota</taxon>
        <taxon>Pezizomycotina</taxon>
        <taxon>Dothideomycetes</taxon>
        <taxon>Dothideomycetidae</taxon>
        <taxon>Mycosphaerellales</taxon>
        <taxon>Extremaceae</taxon>
        <taxon>Saxophila</taxon>
    </lineage>
</organism>
<dbReference type="RefSeq" id="XP_064659510.1">
    <property type="nucleotide sequence ID" value="XM_064802149.1"/>
</dbReference>
<evidence type="ECO:0000256" key="1">
    <source>
        <dbReference type="SAM" id="SignalP"/>
    </source>
</evidence>
<comment type="caution">
    <text evidence="2">The sequence shown here is derived from an EMBL/GenBank/DDBJ whole genome shotgun (WGS) entry which is preliminary data.</text>
</comment>
<reference evidence="2 3" key="1">
    <citation type="submission" date="2023-08" db="EMBL/GenBank/DDBJ databases">
        <title>Black Yeasts Isolated from many extreme environments.</title>
        <authorList>
            <person name="Coleine C."/>
            <person name="Stajich J.E."/>
            <person name="Selbmann L."/>
        </authorList>
    </citation>
    <scope>NUCLEOTIDE SEQUENCE [LARGE SCALE GENOMIC DNA]</scope>
    <source>
        <strain evidence="2 3">CCFEE 5935</strain>
    </source>
</reference>
<keyword evidence="1" id="KW-0732">Signal</keyword>
<dbReference type="Proteomes" id="UP001337655">
    <property type="component" value="Unassembled WGS sequence"/>
</dbReference>
<keyword evidence="3" id="KW-1185">Reference proteome</keyword>
<accession>A0AAV9PDJ3</accession>